<dbReference type="GO" id="GO:0005975">
    <property type="term" value="P:carbohydrate metabolic process"/>
    <property type="evidence" value="ECO:0007669"/>
    <property type="project" value="UniProtKB-UniRule"/>
</dbReference>
<dbReference type="CDD" id="cd00714">
    <property type="entry name" value="GFAT"/>
    <property type="match status" value="1"/>
</dbReference>
<evidence type="ECO:0000259" key="11">
    <source>
        <dbReference type="PROSITE" id="PS51464"/>
    </source>
</evidence>
<dbReference type="Pfam" id="PF13522">
    <property type="entry name" value="GATase_6"/>
    <property type="match status" value="1"/>
</dbReference>
<feature type="domain" description="SIS" evidence="11">
    <location>
        <begin position="453"/>
        <end position="593"/>
    </location>
</feature>
<evidence type="ECO:0000256" key="1">
    <source>
        <dbReference type="ARBA" id="ARBA00001031"/>
    </source>
</evidence>
<dbReference type="EC" id="2.6.1.16" evidence="2 9"/>
<dbReference type="GO" id="GO:0005737">
    <property type="term" value="C:cytoplasm"/>
    <property type="evidence" value="ECO:0007669"/>
    <property type="project" value="UniProtKB-SubCell"/>
</dbReference>
<dbReference type="InterPro" id="IPR005855">
    <property type="entry name" value="GFAT"/>
</dbReference>
<evidence type="ECO:0000256" key="4">
    <source>
        <dbReference type="ARBA" id="ARBA00022576"/>
    </source>
</evidence>
<dbReference type="GO" id="GO:0004360">
    <property type="term" value="F:glutamine-fructose-6-phosphate transaminase (isomerizing) activity"/>
    <property type="evidence" value="ECO:0007669"/>
    <property type="project" value="UniProtKB-UniRule"/>
</dbReference>
<dbReference type="KEGG" id="pis:Pisl_0428"/>
<dbReference type="GO" id="GO:0097367">
    <property type="term" value="F:carbohydrate derivative binding"/>
    <property type="evidence" value="ECO:0007669"/>
    <property type="project" value="InterPro"/>
</dbReference>
<dbReference type="EMBL" id="CP000504">
    <property type="protein sequence ID" value="ABL87606.1"/>
    <property type="molecule type" value="Genomic_DNA"/>
</dbReference>
<keyword evidence="6" id="KW-0677">Repeat</keyword>
<evidence type="ECO:0000256" key="2">
    <source>
        <dbReference type="ARBA" id="ARBA00012916"/>
    </source>
</evidence>
<feature type="domain" description="Glutamine amidotransferase type-2" evidence="10">
    <location>
        <begin position="2"/>
        <end position="223"/>
    </location>
</feature>
<dbReference type="CDD" id="cd05008">
    <property type="entry name" value="SIS_GlmS_GlmD_1"/>
    <property type="match status" value="1"/>
</dbReference>
<dbReference type="HOGENOM" id="CLU_012520_7_0_2"/>
<comment type="subcellular location">
    <subcellularLocation>
        <location evidence="9">Cytoplasm</location>
    </subcellularLocation>
</comment>
<dbReference type="InterPro" id="IPR046348">
    <property type="entry name" value="SIS_dom_sf"/>
</dbReference>
<dbReference type="AlphaFoldDB" id="A1RRM4"/>
<dbReference type="Pfam" id="PF01380">
    <property type="entry name" value="SIS"/>
    <property type="match status" value="2"/>
</dbReference>
<keyword evidence="7" id="KW-0315">Glutamine amidotransferase</keyword>
<name>A1RRM4_PYRIL</name>
<dbReference type="PANTHER" id="PTHR10937:SF0">
    <property type="entry name" value="GLUTAMINE--FRUCTOSE-6-PHOSPHATE TRANSAMINASE (ISOMERIZING)"/>
    <property type="match status" value="1"/>
</dbReference>
<dbReference type="FunFam" id="3.60.20.10:FF:000006">
    <property type="entry name" value="Glutamine--fructose-6-phosphate aminotransferase [isomerizing]"/>
    <property type="match status" value="1"/>
</dbReference>
<evidence type="ECO:0000256" key="3">
    <source>
        <dbReference type="ARBA" id="ARBA00016090"/>
    </source>
</evidence>
<reference evidence="12" key="1">
    <citation type="submission" date="2006-12" db="EMBL/GenBank/DDBJ databases">
        <title>Complete sequence of Pyrobaculum islandicum DSM 4184.</title>
        <authorList>
            <person name="Copeland A."/>
            <person name="Lucas S."/>
            <person name="Lapidus A."/>
            <person name="Barry K."/>
            <person name="Detter J.C."/>
            <person name="Glavina del Rio T."/>
            <person name="Dalin E."/>
            <person name="Tice H."/>
            <person name="Pitluck S."/>
            <person name="Meincke L."/>
            <person name="Brettin T."/>
            <person name="Bruce D."/>
            <person name="Han C."/>
            <person name="Tapia R."/>
            <person name="Gilna P."/>
            <person name="Schmutz J."/>
            <person name="Larimer F."/>
            <person name="Land M."/>
            <person name="Hauser L."/>
            <person name="Kyrpides N."/>
            <person name="Mikhailova N."/>
            <person name="Cozen A.E."/>
            <person name="Fitz-Gibbon S.T."/>
            <person name="House C.H."/>
            <person name="Saltikov C."/>
            <person name="Lowe T."/>
            <person name="Richardson P."/>
        </authorList>
    </citation>
    <scope>NUCLEOTIDE SEQUENCE [LARGE SCALE GENOMIC DNA]</scope>
    <source>
        <strain evidence="12">DSM 4184</strain>
    </source>
</reference>
<evidence type="ECO:0000256" key="9">
    <source>
        <dbReference type="HAMAP-Rule" id="MF_00164"/>
    </source>
</evidence>
<organism evidence="12 13">
    <name type="scientific">Pyrobaculum islandicum (strain DSM 4184 / JCM 9189 / GEO3)</name>
    <dbReference type="NCBI Taxonomy" id="384616"/>
    <lineage>
        <taxon>Archaea</taxon>
        <taxon>Thermoproteota</taxon>
        <taxon>Thermoprotei</taxon>
        <taxon>Thermoproteales</taxon>
        <taxon>Thermoproteaceae</taxon>
        <taxon>Pyrobaculum</taxon>
    </lineage>
</organism>
<evidence type="ECO:0000256" key="6">
    <source>
        <dbReference type="ARBA" id="ARBA00022737"/>
    </source>
</evidence>
<dbReference type="GO" id="GO:0006487">
    <property type="term" value="P:protein N-linked glycosylation"/>
    <property type="evidence" value="ECO:0007669"/>
    <property type="project" value="TreeGrafter"/>
</dbReference>
<feature type="active site" description="For Fru-6P isomerization activity" evidence="9">
    <location>
        <position position="598"/>
    </location>
</feature>
<dbReference type="InterPro" id="IPR017932">
    <property type="entry name" value="GATase_2_dom"/>
</dbReference>
<comment type="function">
    <text evidence="8 9">Catalyzes the first step in hexosamine metabolism, converting fructose-6P into glucosamine-6P using glutamine as a nitrogen source.</text>
</comment>
<dbReference type="RefSeq" id="WP_011762183.1">
    <property type="nucleotide sequence ID" value="NC_008701.1"/>
</dbReference>
<comment type="catalytic activity">
    <reaction evidence="1 9">
        <text>D-fructose 6-phosphate + L-glutamine = D-glucosamine 6-phosphate + L-glutamate</text>
        <dbReference type="Rhea" id="RHEA:13237"/>
        <dbReference type="ChEBI" id="CHEBI:29985"/>
        <dbReference type="ChEBI" id="CHEBI:58359"/>
        <dbReference type="ChEBI" id="CHEBI:58725"/>
        <dbReference type="ChEBI" id="CHEBI:61527"/>
        <dbReference type="EC" id="2.6.1.16"/>
    </reaction>
</comment>
<accession>A1RRM4</accession>
<dbReference type="GO" id="GO:0006047">
    <property type="term" value="P:UDP-N-acetylglucosamine metabolic process"/>
    <property type="evidence" value="ECO:0007669"/>
    <property type="project" value="TreeGrafter"/>
</dbReference>
<dbReference type="NCBIfam" id="TIGR01135">
    <property type="entry name" value="glmS"/>
    <property type="match status" value="1"/>
</dbReference>
<dbReference type="PANTHER" id="PTHR10937">
    <property type="entry name" value="GLUCOSAMINE--FRUCTOSE-6-PHOSPHATE AMINOTRANSFERASE, ISOMERIZING"/>
    <property type="match status" value="1"/>
</dbReference>
<keyword evidence="13" id="KW-1185">Reference proteome</keyword>
<dbReference type="InterPro" id="IPR047084">
    <property type="entry name" value="GFAT_N"/>
</dbReference>
<gene>
    <name evidence="9" type="primary">glmS</name>
    <name evidence="12" type="ordered locus">Pisl_0428</name>
</gene>
<dbReference type="SUPFAM" id="SSF56235">
    <property type="entry name" value="N-terminal nucleophile aminohydrolases (Ntn hydrolases)"/>
    <property type="match status" value="1"/>
</dbReference>
<feature type="domain" description="SIS" evidence="11">
    <location>
        <begin position="285"/>
        <end position="426"/>
    </location>
</feature>
<dbReference type="InterPro" id="IPR035466">
    <property type="entry name" value="GlmS/AgaS_SIS"/>
</dbReference>
<dbReference type="NCBIfam" id="NF001484">
    <property type="entry name" value="PRK00331.1"/>
    <property type="match status" value="1"/>
</dbReference>
<dbReference type="PROSITE" id="PS51278">
    <property type="entry name" value="GATASE_TYPE_2"/>
    <property type="match status" value="1"/>
</dbReference>
<dbReference type="STRING" id="384616.Pisl_0428"/>
<proteinExistence type="inferred from homology"/>
<dbReference type="Gene3D" id="3.40.50.10490">
    <property type="entry name" value="Glucose-6-phosphate isomerase like protein, domain 1"/>
    <property type="match status" value="2"/>
</dbReference>
<dbReference type="OrthoDB" id="372195at2157"/>
<dbReference type="HAMAP" id="MF_00164">
    <property type="entry name" value="GlmS"/>
    <property type="match status" value="1"/>
</dbReference>
<dbReference type="Proteomes" id="UP000002595">
    <property type="component" value="Chromosome"/>
</dbReference>
<dbReference type="GO" id="GO:0006002">
    <property type="term" value="P:fructose 6-phosphate metabolic process"/>
    <property type="evidence" value="ECO:0007669"/>
    <property type="project" value="TreeGrafter"/>
</dbReference>
<dbReference type="CDD" id="cd05009">
    <property type="entry name" value="SIS_GlmS_GlmD_2"/>
    <property type="match status" value="1"/>
</dbReference>
<protein>
    <recommendedName>
        <fullName evidence="3 9">Glutamine--fructose-6-phosphate aminotransferase [isomerizing]</fullName>
        <ecNumber evidence="2 9">2.6.1.16</ecNumber>
    </recommendedName>
    <alternativeName>
        <fullName evidence="9">D-fructose-6-phosphate amidotransferase</fullName>
    </alternativeName>
    <alternativeName>
        <fullName evidence="9">GFAT</fullName>
    </alternativeName>
    <alternativeName>
        <fullName evidence="9">Glucosamine-6-phosphate synthase</fullName>
    </alternativeName>
    <alternativeName>
        <fullName evidence="9">Hexosephosphate aminotransferase</fullName>
    </alternativeName>
    <alternativeName>
        <fullName evidence="9">L-glutamine--D-fructose-6-phosphate amidotransferase</fullName>
    </alternativeName>
</protein>
<dbReference type="InterPro" id="IPR035490">
    <property type="entry name" value="GlmS/FrlB_SIS"/>
</dbReference>
<evidence type="ECO:0000256" key="5">
    <source>
        <dbReference type="ARBA" id="ARBA00022679"/>
    </source>
</evidence>
<evidence type="ECO:0000313" key="13">
    <source>
        <dbReference type="Proteomes" id="UP000002595"/>
    </source>
</evidence>
<evidence type="ECO:0000259" key="10">
    <source>
        <dbReference type="PROSITE" id="PS51278"/>
    </source>
</evidence>
<feature type="active site" description="Nucleophile; for GATase activity" evidence="9">
    <location>
        <position position="2"/>
    </location>
</feature>
<keyword evidence="5 9" id="KW-0808">Transferase</keyword>
<evidence type="ECO:0000256" key="8">
    <source>
        <dbReference type="ARBA" id="ARBA00055466"/>
    </source>
</evidence>
<feature type="initiator methionine" description="Removed" evidence="9">
    <location>
        <position position="1"/>
    </location>
</feature>
<keyword evidence="9" id="KW-0963">Cytoplasm</keyword>
<dbReference type="InterPro" id="IPR001347">
    <property type="entry name" value="SIS_dom"/>
</dbReference>
<dbReference type="eggNOG" id="arCOG00057">
    <property type="taxonomic scope" value="Archaea"/>
</dbReference>
<dbReference type="Gene3D" id="3.60.20.10">
    <property type="entry name" value="Glutamine Phosphoribosylpyrophosphate, subunit 1, domain 1"/>
    <property type="match status" value="1"/>
</dbReference>
<dbReference type="SUPFAM" id="SSF53697">
    <property type="entry name" value="SIS domain"/>
    <property type="match status" value="1"/>
</dbReference>
<dbReference type="GeneID" id="4618037"/>
<keyword evidence="4 9" id="KW-0032">Aminotransferase</keyword>
<evidence type="ECO:0000313" key="12">
    <source>
        <dbReference type="EMBL" id="ABL87606.1"/>
    </source>
</evidence>
<dbReference type="PROSITE" id="PS51464">
    <property type="entry name" value="SIS"/>
    <property type="match status" value="2"/>
</dbReference>
<sequence>MCGIFGIVFAERPRRNLGEILRRALERLEYRGYDSAGIAVVDRGLLIVRKDAGKVAEVAARYNFDSIQGTAGVAHTRWATHGKPDQSNAHPHIDCGGIIAVVHNGIIENYAELKEELLAKGHVFRSETDTEVIAHLVEEYKRQGVDTFTAFKKAISKIRGAYAVALIDAENPKVIYFARNLSPLIIGVGDGFNIIASDIPTVLDYTRRVIAVRDGEYGYITPTQVYIEADGVSQDVSSRIEEIPWSAEMATKGGYPHFMLKEIYEQPESLATTVAGLEWPLLETAANTLLSARNVYIVGAGSSLHAGLAFLQLLLRIKVTPVPIVASEYATYEQLFDKGDVAVAISQSGETIDTIKAVRTMREKGVRVLAVTNVVGSTISRESDAVIYTRAGPEIGVAATKTFTTQVATLSALYVAALKTLGYDTAPMEREIKALPDLVRKTLENTAGAAKDLAKRLKNKPSAYYLGRGAALPVAMEGALKLKEVAYIHAEAYPAGESKHGPIALVEEGFPVLFVFSDPNTREKTLSNVAEMKARGAYTIGTVPMKSDIAKRLDYAIEVPELGELTAPILHIVPLQLLAYFTAVEKGYDPDKPRNLAKTVTVE</sequence>
<comment type="subunit">
    <text evidence="9">Homodimer.</text>
</comment>
<evidence type="ECO:0000256" key="7">
    <source>
        <dbReference type="ARBA" id="ARBA00022962"/>
    </source>
</evidence>
<dbReference type="InterPro" id="IPR029055">
    <property type="entry name" value="Ntn_hydrolases_N"/>
</dbReference>